<dbReference type="PANTHER" id="PTHR43476:SF3">
    <property type="entry name" value="FAD-BINDING MONOOXYGENASE"/>
    <property type="match status" value="1"/>
</dbReference>
<dbReference type="EMBL" id="WHUT02000005">
    <property type="protein sequence ID" value="NUB44886.1"/>
    <property type="molecule type" value="Genomic_DNA"/>
</dbReference>
<dbReference type="Gene3D" id="3.30.70.2450">
    <property type="match status" value="1"/>
</dbReference>
<dbReference type="RefSeq" id="WP_152826313.1">
    <property type="nucleotide sequence ID" value="NZ_WHUT02000005.1"/>
</dbReference>
<dbReference type="GO" id="GO:0019622">
    <property type="term" value="P:3-(3-hydroxy)phenylpropionate catabolic process"/>
    <property type="evidence" value="ECO:0007669"/>
    <property type="project" value="TreeGrafter"/>
</dbReference>
<sequence>MPYDYRPFPYVAPPGLNGPEPRHKVIIVGAGPVGLALAIDLANHGVPSVVLDDNNVVSVGSRAICWSKRSLEILDRLGVGEQAVTKGVTWKVGRTFHRDAEVFNFDLLPEAGHKMPAFVNLQQYYVEEYLVARAQALPLIDLRFKNKVVGVAQHGSHASVTVETPDGSYALEAEWVVACDGARSPLRGMLGLDFDGELFEERFLIADIEMQRDGVPERWFWFEPEFHAGQSALLHKQPDNIYRIDLQLGWDANPEAERQPERVIPRIAKVVGHADFRLDWVSVYTFQCRRLTRFVEDRVIFIGDAAHVVSPFGARGGNGGLQDVDALGWRLAAVVLGSAPPDALAAFDRERCFGADENILNSARSTRFMSPEPGVERLFRDAVLDLAGRADFARPMVNSGRLSRPCVYPMPDAPDVAALPAASRPGAVAPDAPLGNGWLCEALGRGFVLLGCGVDVPKVAGTTPLRVVGGAEIRARYLGDAAGAVYLVRPDQVVAARWLAPAAAEVAATLRAVQEGRL</sequence>
<evidence type="ECO:0000259" key="2">
    <source>
        <dbReference type="Pfam" id="PF01494"/>
    </source>
</evidence>
<dbReference type="NCBIfam" id="NF006002">
    <property type="entry name" value="PRK08132.1"/>
    <property type="match status" value="1"/>
</dbReference>
<comment type="caution">
    <text evidence="3">The sequence shown here is derived from an EMBL/GenBank/DDBJ whole genome shotgun (WGS) entry which is preliminary data.</text>
</comment>
<dbReference type="InterPro" id="IPR002938">
    <property type="entry name" value="FAD-bd"/>
</dbReference>
<dbReference type="PRINTS" id="PR00420">
    <property type="entry name" value="RNGMNOXGNASE"/>
</dbReference>
<gene>
    <name evidence="3" type="ORF">GEU84_010860</name>
</gene>
<reference evidence="3" key="1">
    <citation type="submission" date="2020-05" db="EMBL/GenBank/DDBJ databases">
        <title>Fertoebacter nigrum gen. nov., sp. nov., a new member of the family Rhodobacteraceae.</title>
        <authorList>
            <person name="Szuroczki S."/>
            <person name="Abbaszade G."/>
            <person name="Buni D."/>
            <person name="Schumann P."/>
            <person name="Toth E."/>
        </authorList>
    </citation>
    <scope>NUCLEOTIDE SEQUENCE</scope>
    <source>
        <strain evidence="3">RG-N-1a</strain>
    </source>
</reference>
<evidence type="ECO:0000313" key="3">
    <source>
        <dbReference type="EMBL" id="NUB44886.1"/>
    </source>
</evidence>
<feature type="domain" description="FAD-binding" evidence="2">
    <location>
        <begin position="24"/>
        <end position="351"/>
    </location>
</feature>
<dbReference type="InterPro" id="IPR050631">
    <property type="entry name" value="PheA/TfdB_FAD_monoxygenase"/>
</dbReference>
<keyword evidence="4" id="KW-1185">Reference proteome</keyword>
<name>A0A8X8KPH0_9RHOB</name>
<dbReference type="Gene3D" id="3.40.30.120">
    <property type="match status" value="1"/>
</dbReference>
<dbReference type="PANTHER" id="PTHR43476">
    <property type="entry name" value="3-(3-HYDROXY-PHENYL)PROPIONATE/3-HYDROXYCINNAMIC ACID HYDROXYLASE"/>
    <property type="match status" value="1"/>
</dbReference>
<dbReference type="InterPro" id="IPR036188">
    <property type="entry name" value="FAD/NAD-bd_sf"/>
</dbReference>
<dbReference type="Proteomes" id="UP000484076">
    <property type="component" value="Unassembled WGS sequence"/>
</dbReference>
<evidence type="ECO:0000256" key="1">
    <source>
        <dbReference type="ARBA" id="ARBA00023002"/>
    </source>
</evidence>
<protein>
    <submittedName>
        <fullName evidence="3">FAD-dependent oxidoreductase</fullName>
    </submittedName>
</protein>
<keyword evidence="1" id="KW-0560">Oxidoreductase</keyword>
<proteinExistence type="predicted"/>
<dbReference type="SUPFAM" id="SSF51905">
    <property type="entry name" value="FAD/NAD(P)-binding domain"/>
    <property type="match status" value="1"/>
</dbReference>
<dbReference type="Gene3D" id="3.50.50.60">
    <property type="entry name" value="FAD/NAD(P)-binding domain"/>
    <property type="match status" value="1"/>
</dbReference>
<evidence type="ECO:0000313" key="4">
    <source>
        <dbReference type="Proteomes" id="UP000484076"/>
    </source>
</evidence>
<dbReference type="GO" id="GO:0071949">
    <property type="term" value="F:FAD binding"/>
    <property type="evidence" value="ECO:0007669"/>
    <property type="project" value="InterPro"/>
</dbReference>
<dbReference type="AlphaFoldDB" id="A0A8X8KPH0"/>
<dbReference type="GO" id="GO:0008688">
    <property type="term" value="F:3-(3-hydroxyphenyl)propionate hydroxylase activity"/>
    <property type="evidence" value="ECO:0007669"/>
    <property type="project" value="TreeGrafter"/>
</dbReference>
<dbReference type="Pfam" id="PF01494">
    <property type="entry name" value="FAD_binding_3"/>
    <property type="match status" value="1"/>
</dbReference>
<accession>A0A8X8KPH0</accession>
<organism evidence="3 4">
    <name type="scientific">Fertoeibacter niger</name>
    <dbReference type="NCBI Taxonomy" id="2656921"/>
    <lineage>
        <taxon>Bacteria</taxon>
        <taxon>Pseudomonadati</taxon>
        <taxon>Pseudomonadota</taxon>
        <taxon>Alphaproteobacteria</taxon>
        <taxon>Rhodobacterales</taxon>
        <taxon>Paracoccaceae</taxon>
        <taxon>Fertoeibacter</taxon>
    </lineage>
</organism>